<dbReference type="RefSeq" id="WP_191790350.1">
    <property type="nucleotide sequence ID" value="NZ_JACSQE010000006.1"/>
</dbReference>
<dbReference type="Proteomes" id="UP000633601">
    <property type="component" value="Unassembled WGS sequence"/>
</dbReference>
<keyword evidence="4 8" id="KW-0418">Kinase</keyword>
<dbReference type="InterPro" id="IPR003136">
    <property type="entry name" value="Cytidylate_kin"/>
</dbReference>
<dbReference type="SUPFAM" id="SSF52540">
    <property type="entry name" value="P-loop containing nucleoside triphosphate hydrolases"/>
    <property type="match status" value="1"/>
</dbReference>
<feature type="binding site" evidence="8">
    <location>
        <begin position="19"/>
        <end position="27"/>
    </location>
    <ligand>
        <name>ATP</name>
        <dbReference type="ChEBI" id="CHEBI:30616"/>
    </ligand>
</feature>
<dbReference type="CDD" id="cd02020">
    <property type="entry name" value="CMPK"/>
    <property type="match status" value="1"/>
</dbReference>
<evidence type="ECO:0000313" key="11">
    <source>
        <dbReference type="EMBL" id="MBD7998644.1"/>
    </source>
</evidence>
<evidence type="ECO:0000256" key="4">
    <source>
        <dbReference type="ARBA" id="ARBA00022777"/>
    </source>
</evidence>
<proteinExistence type="inferred from homology"/>
<protein>
    <recommendedName>
        <fullName evidence="8">Cytidylate kinase</fullName>
        <shortName evidence="8">CK</shortName>
        <ecNumber evidence="8">2.7.4.25</ecNumber>
    </recommendedName>
    <alternativeName>
        <fullName evidence="8">Cytidine monophosphate kinase</fullName>
        <shortName evidence="8">CMP kinase</shortName>
    </alternativeName>
</protein>
<evidence type="ECO:0000256" key="8">
    <source>
        <dbReference type="HAMAP-Rule" id="MF_00238"/>
    </source>
</evidence>
<sequence length="272" mass="27454">MSADGTRAEGRGLVVAIDGPSGSGKSSVSRAVAQRLGTAYLDTGAMYRAATWWCLEEGVDLADQAAVAAAVDVMPLVMGIDPAAPTVHGDGTDGGEASRTTEISTAVSAVATNLAVRAELRRLQRVIIAAESSASASAASSTSAASAASSESAGTSFSGGRGIVAEGRDITTVVAPDADVRILLTASEEARLARRSLEVHGAADAAAVEATKDQVLRRDRDDSTVSQFHVAADGVVTVDSSDLDFEQTVQAVPDVVEHATATTAAGGEGTAR</sequence>
<keyword evidence="5 8" id="KW-0067">ATP-binding</keyword>
<keyword evidence="3 8" id="KW-0547">Nucleotide-binding</keyword>
<feature type="domain" description="Cytidylate kinase" evidence="10">
    <location>
        <begin position="136"/>
        <end position="255"/>
    </location>
</feature>
<feature type="compositionally biased region" description="Low complexity" evidence="9">
    <location>
        <begin position="139"/>
        <end position="153"/>
    </location>
</feature>
<dbReference type="Pfam" id="PF02224">
    <property type="entry name" value="Cytidylate_kin"/>
    <property type="match status" value="2"/>
</dbReference>
<dbReference type="Gene3D" id="3.40.50.300">
    <property type="entry name" value="P-loop containing nucleotide triphosphate hydrolases"/>
    <property type="match status" value="1"/>
</dbReference>
<organism evidence="11 12">
    <name type="scientific">Oerskovia gallyi</name>
    <dbReference type="NCBI Taxonomy" id="2762226"/>
    <lineage>
        <taxon>Bacteria</taxon>
        <taxon>Bacillati</taxon>
        <taxon>Actinomycetota</taxon>
        <taxon>Actinomycetes</taxon>
        <taxon>Micrococcales</taxon>
        <taxon>Cellulomonadaceae</taxon>
        <taxon>Oerskovia</taxon>
    </lineage>
</organism>
<feature type="region of interest" description="Disordered" evidence="9">
    <location>
        <begin position="139"/>
        <end position="161"/>
    </location>
</feature>
<dbReference type="GO" id="GO:0016301">
    <property type="term" value="F:kinase activity"/>
    <property type="evidence" value="ECO:0007669"/>
    <property type="project" value="UniProtKB-KW"/>
</dbReference>
<comment type="subcellular location">
    <subcellularLocation>
        <location evidence="8">Cytoplasm</location>
    </subcellularLocation>
</comment>
<evidence type="ECO:0000256" key="5">
    <source>
        <dbReference type="ARBA" id="ARBA00022840"/>
    </source>
</evidence>
<evidence type="ECO:0000256" key="1">
    <source>
        <dbReference type="ARBA" id="ARBA00009427"/>
    </source>
</evidence>
<comment type="catalytic activity">
    <reaction evidence="6 8">
        <text>dCMP + ATP = dCDP + ADP</text>
        <dbReference type="Rhea" id="RHEA:25094"/>
        <dbReference type="ChEBI" id="CHEBI:30616"/>
        <dbReference type="ChEBI" id="CHEBI:57566"/>
        <dbReference type="ChEBI" id="CHEBI:58593"/>
        <dbReference type="ChEBI" id="CHEBI:456216"/>
        <dbReference type="EC" id="2.7.4.25"/>
    </reaction>
</comment>
<dbReference type="EMBL" id="JACSQE010000006">
    <property type="protein sequence ID" value="MBD7998644.1"/>
    <property type="molecule type" value="Genomic_DNA"/>
</dbReference>
<keyword evidence="2 8" id="KW-0808">Transferase</keyword>
<dbReference type="InterPro" id="IPR027417">
    <property type="entry name" value="P-loop_NTPase"/>
</dbReference>
<dbReference type="HAMAP" id="MF_00238">
    <property type="entry name" value="Cytidyl_kinase_type1"/>
    <property type="match status" value="1"/>
</dbReference>
<comment type="caution">
    <text evidence="11">The sequence shown here is derived from an EMBL/GenBank/DDBJ whole genome shotgun (WGS) entry which is preliminary data.</text>
</comment>
<reference evidence="11 12" key="1">
    <citation type="submission" date="2020-08" db="EMBL/GenBank/DDBJ databases">
        <title>A Genomic Blueprint of the Chicken Gut Microbiome.</title>
        <authorList>
            <person name="Gilroy R."/>
            <person name="Ravi A."/>
            <person name="Getino M."/>
            <person name="Pursley I."/>
            <person name="Horton D.L."/>
            <person name="Alikhan N.-F."/>
            <person name="Baker D."/>
            <person name="Gharbi K."/>
            <person name="Hall N."/>
            <person name="Watson M."/>
            <person name="Adriaenssens E.M."/>
            <person name="Foster-Nyarko E."/>
            <person name="Jarju S."/>
            <person name="Secka A."/>
            <person name="Antonio M."/>
            <person name="Oren A."/>
            <person name="Chaudhuri R."/>
            <person name="La Ragione R.M."/>
            <person name="Hildebrand F."/>
            <person name="Pallen M.J."/>
        </authorList>
    </citation>
    <scope>NUCLEOTIDE SEQUENCE [LARGE SCALE GENOMIC DNA]</scope>
    <source>
        <strain evidence="11 12">Sa2CUA8</strain>
    </source>
</reference>
<comment type="similarity">
    <text evidence="1 8">Belongs to the cytidylate kinase family. Type 1 subfamily.</text>
</comment>
<gene>
    <name evidence="8" type="primary">cmk</name>
    <name evidence="11" type="ORF">H9640_08770</name>
</gene>
<dbReference type="EC" id="2.7.4.25" evidence="8"/>
<keyword evidence="8" id="KW-0963">Cytoplasm</keyword>
<name>A0ABR8V1J7_9CELL</name>
<evidence type="ECO:0000256" key="3">
    <source>
        <dbReference type="ARBA" id="ARBA00022741"/>
    </source>
</evidence>
<evidence type="ECO:0000256" key="9">
    <source>
        <dbReference type="SAM" id="MobiDB-lite"/>
    </source>
</evidence>
<comment type="catalytic activity">
    <reaction evidence="7 8">
        <text>CMP + ATP = CDP + ADP</text>
        <dbReference type="Rhea" id="RHEA:11600"/>
        <dbReference type="ChEBI" id="CHEBI:30616"/>
        <dbReference type="ChEBI" id="CHEBI:58069"/>
        <dbReference type="ChEBI" id="CHEBI:60377"/>
        <dbReference type="ChEBI" id="CHEBI:456216"/>
        <dbReference type="EC" id="2.7.4.25"/>
    </reaction>
</comment>
<evidence type="ECO:0000256" key="2">
    <source>
        <dbReference type="ARBA" id="ARBA00022679"/>
    </source>
</evidence>
<evidence type="ECO:0000256" key="6">
    <source>
        <dbReference type="ARBA" id="ARBA00047615"/>
    </source>
</evidence>
<accession>A0ABR8V1J7</accession>
<evidence type="ECO:0000256" key="7">
    <source>
        <dbReference type="ARBA" id="ARBA00048478"/>
    </source>
</evidence>
<evidence type="ECO:0000313" key="12">
    <source>
        <dbReference type="Proteomes" id="UP000633601"/>
    </source>
</evidence>
<feature type="domain" description="Cytidylate kinase" evidence="10">
    <location>
        <begin position="15"/>
        <end position="129"/>
    </location>
</feature>
<evidence type="ECO:0000259" key="10">
    <source>
        <dbReference type="Pfam" id="PF02224"/>
    </source>
</evidence>
<dbReference type="InterPro" id="IPR011994">
    <property type="entry name" value="Cytidylate_kinase_dom"/>
</dbReference>
<keyword evidence="12" id="KW-1185">Reference proteome</keyword>